<comment type="caution">
    <text evidence="6">The sequence shown here is derived from an EMBL/GenBank/DDBJ whole genome shotgun (WGS) entry which is preliminary data.</text>
</comment>
<feature type="domain" description="Sulfatase N-terminal" evidence="5">
    <location>
        <begin position="45"/>
        <end position="448"/>
    </location>
</feature>
<keyword evidence="2" id="KW-0479">Metal-binding</keyword>
<dbReference type="InterPro" id="IPR024607">
    <property type="entry name" value="Sulfatase_CS"/>
</dbReference>
<organism evidence="6 7">
    <name type="scientific">Henriciella pelagia</name>
    <dbReference type="NCBI Taxonomy" id="1977912"/>
    <lineage>
        <taxon>Bacteria</taxon>
        <taxon>Pseudomonadati</taxon>
        <taxon>Pseudomonadota</taxon>
        <taxon>Alphaproteobacteria</taxon>
        <taxon>Hyphomonadales</taxon>
        <taxon>Hyphomonadaceae</taxon>
        <taxon>Henriciella</taxon>
    </lineage>
</organism>
<dbReference type="RefSeq" id="WP_084394782.1">
    <property type="nucleotide sequence ID" value="NZ_BMKF01000003.1"/>
</dbReference>
<dbReference type="InterPro" id="IPR017850">
    <property type="entry name" value="Alkaline_phosphatase_core_sf"/>
</dbReference>
<proteinExistence type="inferred from homology"/>
<dbReference type="CDD" id="cd16025">
    <property type="entry name" value="PAS_like"/>
    <property type="match status" value="1"/>
</dbReference>
<evidence type="ECO:0000256" key="2">
    <source>
        <dbReference type="ARBA" id="ARBA00022723"/>
    </source>
</evidence>
<dbReference type="Proteomes" id="UP000628854">
    <property type="component" value="Unassembled WGS sequence"/>
</dbReference>
<gene>
    <name evidence="6" type="primary">atsA</name>
    <name evidence="6" type="ORF">GCM10011503_32620</name>
</gene>
<reference evidence="7" key="1">
    <citation type="journal article" date="2019" name="Int. J. Syst. Evol. Microbiol.">
        <title>The Global Catalogue of Microorganisms (GCM) 10K type strain sequencing project: providing services to taxonomists for standard genome sequencing and annotation.</title>
        <authorList>
            <consortium name="The Broad Institute Genomics Platform"/>
            <consortium name="The Broad Institute Genome Sequencing Center for Infectious Disease"/>
            <person name="Wu L."/>
            <person name="Ma J."/>
        </authorList>
    </citation>
    <scope>NUCLEOTIDE SEQUENCE [LARGE SCALE GENOMIC DNA]</scope>
    <source>
        <strain evidence="7">CGMCC 1.15928</strain>
    </source>
</reference>
<evidence type="ECO:0000259" key="5">
    <source>
        <dbReference type="Pfam" id="PF00884"/>
    </source>
</evidence>
<dbReference type="Gene3D" id="3.40.720.10">
    <property type="entry name" value="Alkaline Phosphatase, subunit A"/>
    <property type="match status" value="1"/>
</dbReference>
<name>A0ABQ1JXE2_9PROT</name>
<dbReference type="PANTHER" id="PTHR42693">
    <property type="entry name" value="ARYLSULFATASE FAMILY MEMBER"/>
    <property type="match status" value="1"/>
</dbReference>
<keyword evidence="4" id="KW-0106">Calcium</keyword>
<dbReference type="SUPFAM" id="SSF53649">
    <property type="entry name" value="Alkaline phosphatase-like"/>
    <property type="match status" value="1"/>
</dbReference>
<dbReference type="Gene3D" id="3.30.1120.10">
    <property type="match status" value="1"/>
</dbReference>
<evidence type="ECO:0000256" key="1">
    <source>
        <dbReference type="ARBA" id="ARBA00008779"/>
    </source>
</evidence>
<evidence type="ECO:0000313" key="6">
    <source>
        <dbReference type="EMBL" id="GGB81303.1"/>
    </source>
</evidence>
<sequence length="578" mass="63035">MPRHRLRLAILFSVLGACSGEGHGGEFEAPQAPASQTANPDRPTNILLILADDLGFSDLGAYGSEIPTPHLDGLAREGVLFTNFHVSPSCAPTRAMLMTGVSPLDAGMGSVPQLMTPAQQGQRGYEGQLAARVSTIAEHLSAAGYMTFIAGKWHLGATPEALPDQRGFERSFVLVDGAASHFSDGYGYNARKKQATYVENGQPARLPDSFYSSTYYADRVIENLEQAANDGRPFFGYLAFTAPHSPLHAPDDWIARFSGHYDAGFEAIAADRIENARQKGVVPAEAAARPEIKLSSRWNDLSQEQKADMARRMEVYAAMVASMDHEVGRVLERLEALGQLDDTLIIFLSDNGPDPSFQEEAPMNNAWIEQTFDNRLENYGRRGSYISYGLDWSLVSSAPFSLFKGTVGEGGIRVPAIIRFPDGRHAGDLYRDYATALDVLPTILEVSDVSADALIVGKGTIPPQGRSLISALERPGKGASLSTPAAWQSLGTRALQDGRWKARYIQPPLGSGQWTLHDLETDPNEANDVSSEYPDRLQTMIDQWTGIMQERGLVEPPPHFLSMILPSKRSDAEESKPD</sequence>
<comment type="similarity">
    <text evidence="1">Belongs to the sulfatase family.</text>
</comment>
<evidence type="ECO:0000256" key="4">
    <source>
        <dbReference type="ARBA" id="ARBA00022837"/>
    </source>
</evidence>
<dbReference type="InterPro" id="IPR000917">
    <property type="entry name" value="Sulfatase_N"/>
</dbReference>
<accession>A0ABQ1JXE2</accession>
<dbReference type="EMBL" id="BMKF01000003">
    <property type="protein sequence ID" value="GGB81303.1"/>
    <property type="molecule type" value="Genomic_DNA"/>
</dbReference>
<dbReference type="PROSITE" id="PS51257">
    <property type="entry name" value="PROKAR_LIPOPROTEIN"/>
    <property type="match status" value="1"/>
</dbReference>
<dbReference type="PANTHER" id="PTHR42693:SF33">
    <property type="entry name" value="ARYLSULFATASE"/>
    <property type="match status" value="1"/>
</dbReference>
<dbReference type="InterPro" id="IPR050738">
    <property type="entry name" value="Sulfatase"/>
</dbReference>
<evidence type="ECO:0000256" key="3">
    <source>
        <dbReference type="ARBA" id="ARBA00022801"/>
    </source>
</evidence>
<dbReference type="PROSITE" id="PS00149">
    <property type="entry name" value="SULFATASE_2"/>
    <property type="match status" value="1"/>
</dbReference>
<keyword evidence="3" id="KW-0378">Hydrolase</keyword>
<keyword evidence="7" id="KW-1185">Reference proteome</keyword>
<dbReference type="PROSITE" id="PS00523">
    <property type="entry name" value="SULFATASE_1"/>
    <property type="match status" value="1"/>
</dbReference>
<evidence type="ECO:0000313" key="7">
    <source>
        <dbReference type="Proteomes" id="UP000628854"/>
    </source>
</evidence>
<protein>
    <submittedName>
        <fullName evidence="6">Arylsulfatase</fullName>
    </submittedName>
</protein>
<dbReference type="Pfam" id="PF00884">
    <property type="entry name" value="Sulfatase"/>
    <property type="match status" value="1"/>
</dbReference>